<dbReference type="GeneTree" id="ENSGT00390000008823"/>
<dbReference type="GeneID" id="100009938"/>
<dbReference type="Bgee" id="ENSMODG00000025604">
    <property type="expression patterns" value="Expressed in spermatocyte and 15 other cell types or tissues"/>
</dbReference>
<dbReference type="Proteomes" id="UP000002280">
    <property type="component" value="Chromosome 3"/>
</dbReference>
<dbReference type="AlphaFoldDB" id="F6QC26"/>
<dbReference type="InterPro" id="IPR052679">
    <property type="entry name" value="Cell_Prolif_Regulator"/>
</dbReference>
<dbReference type="STRING" id="13616.ENSMODP00000038414"/>
<reference evidence="1 2" key="1">
    <citation type="journal article" date="2007" name="Nature">
        <title>Genome of the marsupial Monodelphis domestica reveals innovation in non-coding sequences.</title>
        <authorList>
            <person name="Mikkelsen T.S."/>
            <person name="Wakefield M.J."/>
            <person name="Aken B."/>
            <person name="Amemiya C.T."/>
            <person name="Chang J.L."/>
            <person name="Duke S."/>
            <person name="Garber M."/>
            <person name="Gentles A.J."/>
            <person name="Goodstadt L."/>
            <person name="Heger A."/>
            <person name="Jurka J."/>
            <person name="Kamal M."/>
            <person name="Mauceli E."/>
            <person name="Searle S.M."/>
            <person name="Sharpe T."/>
            <person name="Baker M.L."/>
            <person name="Batzer M.A."/>
            <person name="Benos P.V."/>
            <person name="Belov K."/>
            <person name="Clamp M."/>
            <person name="Cook A."/>
            <person name="Cuff J."/>
            <person name="Das R."/>
            <person name="Davidow L."/>
            <person name="Deakin J.E."/>
            <person name="Fazzari M.J."/>
            <person name="Glass J.L."/>
            <person name="Grabherr M."/>
            <person name="Greally J.M."/>
            <person name="Gu W."/>
            <person name="Hore T.A."/>
            <person name="Huttley G.A."/>
            <person name="Kleber M."/>
            <person name="Jirtle R.L."/>
            <person name="Koina E."/>
            <person name="Lee J.T."/>
            <person name="Mahony S."/>
            <person name="Marra M.A."/>
            <person name="Miller R.D."/>
            <person name="Nicholls R.D."/>
            <person name="Oda M."/>
            <person name="Papenfuss A.T."/>
            <person name="Parra Z.E."/>
            <person name="Pollock D.D."/>
            <person name="Ray D.A."/>
            <person name="Schein J.E."/>
            <person name="Speed T.P."/>
            <person name="Thompson K."/>
            <person name="VandeBerg J.L."/>
            <person name="Wade C.M."/>
            <person name="Walker J.A."/>
            <person name="Waters P.D."/>
            <person name="Webber C."/>
            <person name="Weidman J.R."/>
            <person name="Xie X."/>
            <person name="Zody M.C."/>
            <person name="Baldwin J."/>
            <person name="Abdouelleil A."/>
            <person name="Abdulkadir J."/>
            <person name="Abebe A."/>
            <person name="Abera B."/>
            <person name="Abreu J."/>
            <person name="Acer S.C."/>
            <person name="Aftuck L."/>
            <person name="Alexander A."/>
            <person name="An P."/>
            <person name="Anderson E."/>
            <person name="Anderson S."/>
            <person name="Arachi H."/>
            <person name="Azer M."/>
            <person name="Bachantsang P."/>
            <person name="Barry A."/>
            <person name="Bayul T."/>
            <person name="Berlin A."/>
            <person name="Bessette D."/>
            <person name="Bloom T."/>
            <person name="Bloom T."/>
            <person name="Boguslavskiy L."/>
            <person name="Bonnet C."/>
            <person name="Boukhgalter B."/>
            <person name="Bourzgui I."/>
            <person name="Brown A."/>
            <person name="Cahill P."/>
            <person name="Channer S."/>
            <person name="Cheshatsang Y."/>
            <person name="Chuda L."/>
            <person name="Citroen M."/>
            <person name="Collymore A."/>
            <person name="Cooke P."/>
            <person name="Costello M."/>
            <person name="D'Aco K."/>
            <person name="Daza R."/>
            <person name="De Haan G."/>
            <person name="DeGray S."/>
            <person name="DeMaso C."/>
            <person name="Dhargay N."/>
            <person name="Dooley K."/>
            <person name="Dooley E."/>
            <person name="Doricent M."/>
            <person name="Dorje P."/>
            <person name="Dorjee K."/>
            <person name="Dupes A."/>
            <person name="Elong R."/>
            <person name="Falk J."/>
            <person name="Farina A."/>
            <person name="Faro S."/>
            <person name="Ferguson D."/>
            <person name="Fisher S."/>
            <person name="Foley C.D."/>
            <person name="Franke A."/>
            <person name="Friedrich D."/>
            <person name="Gadbois L."/>
            <person name="Gearin G."/>
            <person name="Gearin C.R."/>
            <person name="Giannoukos G."/>
            <person name="Goode T."/>
            <person name="Graham J."/>
            <person name="Grandbois E."/>
            <person name="Grewal S."/>
            <person name="Gyaltsen K."/>
            <person name="Hafez N."/>
            <person name="Hagos B."/>
            <person name="Hall J."/>
            <person name="Henson C."/>
            <person name="Hollinger A."/>
            <person name="Honan T."/>
            <person name="Huard M.D."/>
            <person name="Hughes L."/>
            <person name="Hurhula B."/>
            <person name="Husby M.E."/>
            <person name="Kamat A."/>
            <person name="Kanga B."/>
            <person name="Kashin S."/>
            <person name="Khazanovich D."/>
            <person name="Kisner P."/>
            <person name="Lance K."/>
            <person name="Lara M."/>
            <person name="Lee W."/>
            <person name="Lennon N."/>
            <person name="Letendre F."/>
            <person name="LeVine R."/>
            <person name="Lipovsky A."/>
            <person name="Liu X."/>
            <person name="Liu J."/>
            <person name="Liu S."/>
            <person name="Lokyitsang T."/>
            <person name="Lokyitsang Y."/>
            <person name="Lubonja R."/>
            <person name="Lui A."/>
            <person name="MacDonald P."/>
            <person name="Magnisalis V."/>
            <person name="Maru K."/>
            <person name="Matthews C."/>
            <person name="McCusker W."/>
            <person name="McDonough S."/>
            <person name="Mehta T."/>
            <person name="Meldrim J."/>
            <person name="Meneus L."/>
            <person name="Mihai O."/>
            <person name="Mihalev A."/>
            <person name="Mihova T."/>
            <person name="Mittelman R."/>
            <person name="Mlenga V."/>
            <person name="Montmayeur A."/>
            <person name="Mulrain L."/>
            <person name="Navidi A."/>
            <person name="Naylor J."/>
            <person name="Negash T."/>
            <person name="Nguyen T."/>
            <person name="Nguyen N."/>
            <person name="Nicol R."/>
            <person name="Norbu C."/>
            <person name="Norbu N."/>
            <person name="Novod N."/>
            <person name="O'Neill B."/>
            <person name="Osman S."/>
            <person name="Markiewicz E."/>
            <person name="Oyono O.L."/>
            <person name="Patti C."/>
            <person name="Phunkhang P."/>
            <person name="Pierre F."/>
            <person name="Priest M."/>
            <person name="Raghuraman S."/>
            <person name="Rege F."/>
            <person name="Reyes R."/>
            <person name="Rise C."/>
            <person name="Rogov P."/>
            <person name="Ross K."/>
            <person name="Ryan E."/>
            <person name="Settipalli S."/>
            <person name="Shea T."/>
            <person name="Sherpa N."/>
            <person name="Shi L."/>
            <person name="Shih D."/>
            <person name="Sparrow T."/>
            <person name="Spaulding J."/>
            <person name="Stalker J."/>
            <person name="Stange-Thomann N."/>
            <person name="Stavropoulos S."/>
            <person name="Stone C."/>
            <person name="Strader C."/>
            <person name="Tesfaye S."/>
            <person name="Thomson T."/>
            <person name="Thoulutsang Y."/>
            <person name="Thoulutsang D."/>
            <person name="Topham K."/>
            <person name="Topping I."/>
            <person name="Tsamla T."/>
            <person name="Vassiliev H."/>
            <person name="Vo A."/>
            <person name="Wangchuk T."/>
            <person name="Wangdi T."/>
            <person name="Weiand M."/>
            <person name="Wilkinson J."/>
            <person name="Wilson A."/>
            <person name="Yadav S."/>
            <person name="Young G."/>
            <person name="Yu Q."/>
            <person name="Zembek L."/>
            <person name="Zhong D."/>
            <person name="Zimmer A."/>
            <person name="Zwirko Z."/>
            <person name="Jaffe D.B."/>
            <person name="Alvarez P."/>
            <person name="Brockman W."/>
            <person name="Butler J."/>
            <person name="Chin C."/>
            <person name="Gnerre S."/>
            <person name="MacCallum I."/>
            <person name="Graves J.A."/>
            <person name="Ponting C.P."/>
            <person name="Breen M."/>
            <person name="Samollow P.B."/>
            <person name="Lander E.S."/>
            <person name="Lindblad-Toh K."/>
        </authorList>
    </citation>
    <scope>NUCLEOTIDE SEQUENCE [LARGE SCALE GENOMIC DNA]</scope>
</reference>
<reference evidence="1" key="2">
    <citation type="submission" date="2025-08" db="UniProtKB">
        <authorList>
            <consortium name="Ensembl"/>
        </authorList>
    </citation>
    <scope>IDENTIFICATION</scope>
</reference>
<dbReference type="InParanoid" id="F6QC26"/>
<evidence type="ECO:0000313" key="1">
    <source>
        <dbReference type="Ensembl" id="ENSMODP00000038414.2"/>
    </source>
</evidence>
<name>F6QC26_MONDO</name>
<dbReference type="CTD" id="119962654"/>
<accession>F6QC26</accession>
<dbReference type="HOGENOM" id="CLU_038585_0_0_1"/>
<dbReference type="Ensembl" id="ENSMODT00000040014.3">
    <property type="protein sequence ID" value="ENSMODP00000038414.2"/>
    <property type="gene ID" value="ENSMODG00000025604.3"/>
</dbReference>
<dbReference type="PANTHER" id="PTHR35079">
    <property type="entry name" value="LUNG ADENOMA SUSCEPTIBILITY PROTEIN 2"/>
    <property type="match status" value="1"/>
</dbReference>
<keyword evidence="2" id="KW-1185">Reference proteome</keyword>
<protein>
    <submittedName>
        <fullName evidence="1">Chromosome 3 open reading frame, human C18orf54</fullName>
    </submittedName>
</protein>
<dbReference type="InterPro" id="IPR031587">
    <property type="entry name" value="LAS2"/>
</dbReference>
<proteinExistence type="predicted"/>
<dbReference type="OMA" id="HRTRKKN"/>
<reference evidence="1" key="3">
    <citation type="submission" date="2025-09" db="UniProtKB">
        <authorList>
            <consortium name="Ensembl"/>
        </authorList>
    </citation>
    <scope>IDENTIFICATION</scope>
</reference>
<dbReference type="PANTHER" id="PTHR35079:SF1">
    <property type="entry name" value="LUNG ADENOMA SUSCEPTIBILITY PROTEIN 2"/>
    <property type="match status" value="1"/>
</dbReference>
<dbReference type="eggNOG" id="ENOG502RM40">
    <property type="taxonomic scope" value="Eukaryota"/>
</dbReference>
<evidence type="ECO:0000313" key="2">
    <source>
        <dbReference type="Proteomes" id="UP000002280"/>
    </source>
</evidence>
<sequence length="558" mass="64047">MEVGVYFEKTMAKPIEKCSTYSPESTVSSLLTSCSSKSKNSSNSSGPIKYKNKLYSSASQALQAYIDDFELNSMYRDKSIRKFNLVQNSKFSKPLSKPPKGVEDFDYKRSKSLSFRNPMINDIDSISLTTDDLVRFPPDGSLSTNTYLGSVHQNTKQDRKFLKKASYYERNPRFLDHCNPVGNEDLFTPVLFSDTNEKHYGVIKKTPNKHCKYISASSTYSSEMSSPKENSKHHHTRKNYPRWLTSQKSDLNVSGISSVPDYNYPLWLHDQDLLPDSYSESSAEMQKSEHTYMEKRKTQFAHKLDCYEHSLRHCSISDSRSDKVLVNCKRSCELGQFQYETRPFSGQSKKPFSDDKIELLILKAKRTLEHSSGESSSYMKNDVNPCSLDKLEAERSWENIPVTFKSPVPVDCGEKPQQIIKVTRVHGFLEDCLNEDNSTSTLSGGKHHGPVEALKQMLFNLQAVQESFNRYKYDEPHEEIKQRENLYSECCLSYIPKMLRPQDEHSMNDDVMPIARSLQKALHHLSHLRDLVEDTRAKGNLIKPTKNEEIKNCLTNKN</sequence>
<dbReference type="FunCoup" id="F6QC26">
    <property type="interactions" value="478"/>
</dbReference>
<dbReference type="RefSeq" id="XP_056680426.1">
    <property type="nucleotide sequence ID" value="XM_056824448.1"/>
</dbReference>
<dbReference type="Pfam" id="PF15792">
    <property type="entry name" value="LAS2"/>
    <property type="match status" value="2"/>
</dbReference>
<gene>
    <name evidence="1" type="primary">C3H18orf54</name>
</gene>
<organism evidence="1 2">
    <name type="scientific">Monodelphis domestica</name>
    <name type="common">Gray short-tailed opossum</name>
    <dbReference type="NCBI Taxonomy" id="13616"/>
    <lineage>
        <taxon>Eukaryota</taxon>
        <taxon>Metazoa</taxon>
        <taxon>Chordata</taxon>
        <taxon>Craniata</taxon>
        <taxon>Vertebrata</taxon>
        <taxon>Euteleostomi</taxon>
        <taxon>Mammalia</taxon>
        <taxon>Metatheria</taxon>
        <taxon>Didelphimorphia</taxon>
        <taxon>Didelphidae</taxon>
        <taxon>Monodelphis</taxon>
    </lineage>
</organism>